<feature type="binding site" evidence="7">
    <location>
        <position position="248"/>
    </location>
    <ligand>
        <name>S-adenosyl-L-methionine</name>
        <dbReference type="ChEBI" id="CHEBI:59789"/>
    </ligand>
</feature>
<dbReference type="Pfam" id="PF01728">
    <property type="entry name" value="FtsJ"/>
    <property type="match status" value="1"/>
</dbReference>
<proteinExistence type="predicted"/>
<dbReference type="InParanoid" id="A0A158NF86"/>
<dbReference type="GO" id="GO:0032259">
    <property type="term" value="P:methylation"/>
    <property type="evidence" value="ECO:0007669"/>
    <property type="project" value="UniProtKB-KW"/>
</dbReference>
<accession>A0A158NF86</accession>
<dbReference type="GO" id="GO:0006370">
    <property type="term" value="P:7-methylguanosine mRNA capping"/>
    <property type="evidence" value="ECO:0007669"/>
    <property type="project" value="TreeGrafter"/>
</dbReference>
<dbReference type="FunCoup" id="A0A158NF86">
    <property type="interactions" value="2154"/>
</dbReference>
<keyword evidence="4 7" id="KW-0808">Transferase</keyword>
<keyword evidence="3 7" id="KW-0489">Methyltransferase</keyword>
<dbReference type="SUPFAM" id="SSF53335">
    <property type="entry name" value="S-adenosyl-L-methionine-dependent methyltransferases"/>
    <property type="match status" value="1"/>
</dbReference>
<comment type="catalytic activity">
    <reaction evidence="6">
        <text>a 5'-end (N(7)-methyl 5'-triphosphoguanosine)-(2'-O-methyl-ribonucleoside)-(ribonucleotide) in mRNA + S-adenosyl-L-methionine = a 5'-end (N(7)-methyl 5'-triphosphoguanosine)-(2'-O-methyl-ribonucleoside)-(2'-O-methyl-ribonucleotide) in mRNA + S-adenosyl-L-homocysteine + H(+)</text>
        <dbReference type="Rhea" id="RHEA:67024"/>
        <dbReference type="Rhea" id="RHEA-COMP:17169"/>
        <dbReference type="Rhea" id="RHEA-COMP:17170"/>
        <dbReference type="ChEBI" id="CHEBI:15378"/>
        <dbReference type="ChEBI" id="CHEBI:57856"/>
        <dbReference type="ChEBI" id="CHEBI:59789"/>
        <dbReference type="ChEBI" id="CHEBI:167612"/>
        <dbReference type="ChEBI" id="CHEBI:167614"/>
        <dbReference type="EC" id="2.1.1.296"/>
    </reaction>
</comment>
<reference evidence="10" key="2">
    <citation type="submission" date="2016-04" db="UniProtKB">
        <authorList>
            <consortium name="EnsemblMetazoa"/>
        </authorList>
    </citation>
    <scope>IDENTIFICATION</scope>
</reference>
<dbReference type="Proteomes" id="UP000005205">
    <property type="component" value="Unassembled WGS sequence"/>
</dbReference>
<evidence type="ECO:0000256" key="3">
    <source>
        <dbReference type="ARBA" id="ARBA00022603"/>
    </source>
</evidence>
<dbReference type="OrthoDB" id="429597at2759"/>
<evidence type="ECO:0000313" key="10">
    <source>
        <dbReference type="EnsemblMetazoa" id="XP_012056194.1"/>
    </source>
</evidence>
<dbReference type="EMBL" id="ADTU01014037">
    <property type="status" value="NOT_ANNOTATED_CDS"/>
    <property type="molecule type" value="Genomic_DNA"/>
</dbReference>
<protein>
    <recommendedName>
        <fullName evidence="2">Cap-specific mRNA (nucleoside-2'-O-)-methyltransferase 2</fullName>
        <ecNumber evidence="1">2.1.1.296</ecNumber>
    </recommendedName>
</protein>
<evidence type="ECO:0000313" key="11">
    <source>
        <dbReference type="Proteomes" id="UP000005205"/>
    </source>
</evidence>
<dbReference type="eggNOG" id="KOG3674">
    <property type="taxonomic scope" value="Eukaryota"/>
</dbReference>
<keyword evidence="11" id="KW-1185">Reference proteome</keyword>
<dbReference type="InterPro" id="IPR050851">
    <property type="entry name" value="mRNA_Cap_2O-Ribose_MeTrfase"/>
</dbReference>
<dbReference type="InterPro" id="IPR002877">
    <property type="entry name" value="RNA_MeTrfase_FtsJ_dom"/>
</dbReference>
<evidence type="ECO:0000256" key="7">
    <source>
        <dbReference type="PROSITE-ProRule" id="PRU00946"/>
    </source>
</evidence>
<feature type="binding site" evidence="7">
    <location>
        <position position="177"/>
    </location>
    <ligand>
        <name>S-adenosyl-L-methionine</name>
        <dbReference type="ChEBI" id="CHEBI:59789"/>
    </ligand>
</feature>
<evidence type="ECO:0000256" key="6">
    <source>
        <dbReference type="ARBA" id="ARBA00049477"/>
    </source>
</evidence>
<dbReference type="GO" id="GO:0005634">
    <property type="term" value="C:nucleus"/>
    <property type="evidence" value="ECO:0007669"/>
    <property type="project" value="UniProtKB-ARBA"/>
</dbReference>
<dbReference type="GO" id="GO:0120550">
    <property type="term" value="F:methyltransferase cap2 activity"/>
    <property type="evidence" value="ECO:0007669"/>
    <property type="project" value="UniProtKB-EC"/>
</dbReference>
<feature type="region of interest" description="Disordered" evidence="8">
    <location>
        <begin position="1"/>
        <end position="22"/>
    </location>
</feature>
<reference evidence="11" key="1">
    <citation type="journal article" date="2011" name="PLoS Genet.">
        <title>The genome sequence of the leaf-cutter ant Atta cephalotes reveals insights into its obligate symbiotic lifestyle.</title>
        <authorList>
            <person name="Suen G."/>
            <person name="Teiling C."/>
            <person name="Li L."/>
            <person name="Holt C."/>
            <person name="Abouheif E."/>
            <person name="Bornberg-Bauer E."/>
            <person name="Bouffard P."/>
            <person name="Caldera E.J."/>
            <person name="Cash E."/>
            <person name="Cavanaugh A."/>
            <person name="Denas O."/>
            <person name="Elhaik E."/>
            <person name="Fave M.J."/>
            <person name="Gadau J."/>
            <person name="Gibson J.D."/>
            <person name="Graur D."/>
            <person name="Grubbs K.J."/>
            <person name="Hagen D.E."/>
            <person name="Harkins T.T."/>
            <person name="Helmkampf M."/>
            <person name="Hu H."/>
            <person name="Johnson B.R."/>
            <person name="Kim J."/>
            <person name="Marsh S.E."/>
            <person name="Moeller J.A."/>
            <person name="Munoz-Torres M.C."/>
            <person name="Murphy M.C."/>
            <person name="Naughton M.C."/>
            <person name="Nigam S."/>
            <person name="Overson R."/>
            <person name="Rajakumar R."/>
            <person name="Reese J.T."/>
            <person name="Scott J.J."/>
            <person name="Smith C.R."/>
            <person name="Tao S."/>
            <person name="Tsutsui N.D."/>
            <person name="Viljakainen L."/>
            <person name="Wissler L."/>
            <person name="Yandell M.D."/>
            <person name="Zimmer F."/>
            <person name="Taylor J."/>
            <person name="Slater S.C."/>
            <person name="Clifton S.W."/>
            <person name="Warren W.C."/>
            <person name="Elsik C.G."/>
            <person name="Smith C.D."/>
            <person name="Weinstock G.M."/>
            <person name="Gerardo N.M."/>
            <person name="Currie C.R."/>
        </authorList>
    </citation>
    <scope>NUCLEOTIDE SEQUENCE [LARGE SCALE GENOMIC DNA]</scope>
</reference>
<evidence type="ECO:0000259" key="9">
    <source>
        <dbReference type="PROSITE" id="PS51614"/>
    </source>
</evidence>
<dbReference type="EnsemblMetazoa" id="XM_012200804.1">
    <property type="protein sequence ID" value="XP_012056194.1"/>
    <property type="gene ID" value="LOC105619279"/>
</dbReference>
<gene>
    <name evidence="10" type="primary">105619279</name>
</gene>
<dbReference type="AlphaFoldDB" id="A0A158NF86"/>
<dbReference type="PROSITE" id="PS51614">
    <property type="entry name" value="SAM_MT_ADRIFT"/>
    <property type="match status" value="1"/>
</dbReference>
<dbReference type="KEGG" id="acep:105619279"/>
<dbReference type="Gene3D" id="3.40.50.12760">
    <property type="match status" value="1"/>
</dbReference>
<feature type="domain" description="Adrift-type SAM-dependent 2'-O-MTase" evidence="9">
    <location>
        <begin position="115"/>
        <end position="335"/>
    </location>
</feature>
<evidence type="ECO:0000256" key="5">
    <source>
        <dbReference type="ARBA" id="ARBA00022691"/>
    </source>
</evidence>
<evidence type="ECO:0000256" key="4">
    <source>
        <dbReference type="ARBA" id="ARBA00022679"/>
    </source>
</evidence>
<organism evidence="10 11">
    <name type="scientific">Atta cephalotes</name>
    <name type="common">Leafcutter ant</name>
    <dbReference type="NCBI Taxonomy" id="12957"/>
    <lineage>
        <taxon>Eukaryota</taxon>
        <taxon>Metazoa</taxon>
        <taxon>Ecdysozoa</taxon>
        <taxon>Arthropoda</taxon>
        <taxon>Hexapoda</taxon>
        <taxon>Insecta</taxon>
        <taxon>Pterygota</taxon>
        <taxon>Neoptera</taxon>
        <taxon>Endopterygota</taxon>
        <taxon>Hymenoptera</taxon>
        <taxon>Apocrita</taxon>
        <taxon>Aculeata</taxon>
        <taxon>Formicoidea</taxon>
        <taxon>Formicidae</taxon>
        <taxon>Myrmicinae</taxon>
        <taxon>Atta</taxon>
    </lineage>
</organism>
<dbReference type="PANTHER" id="PTHR16121">
    <property type="entry name" value="CAP-SPECIFIC MRNA (NUCLEOSIDE-2'-O-)-METHYLTRANSFERASE 1-RELATED"/>
    <property type="match status" value="1"/>
</dbReference>
<feature type="active site" description="Proton acceptor" evidence="7">
    <location>
        <position position="288"/>
    </location>
</feature>
<dbReference type="PANTHER" id="PTHR16121:SF2">
    <property type="entry name" value="CAP-SPECIFIC MRNA (NUCLEOSIDE-2'-O-)-METHYLTRANSFERASE 2"/>
    <property type="match status" value="1"/>
</dbReference>
<feature type="binding site" evidence="7">
    <location>
        <position position="158"/>
    </location>
    <ligand>
        <name>S-adenosyl-L-methionine</name>
        <dbReference type="ChEBI" id="CHEBI:59789"/>
    </ligand>
</feature>
<evidence type="ECO:0000256" key="8">
    <source>
        <dbReference type="SAM" id="MobiDB-lite"/>
    </source>
</evidence>
<dbReference type="GO" id="GO:0005737">
    <property type="term" value="C:cytoplasm"/>
    <property type="evidence" value="ECO:0007669"/>
    <property type="project" value="TreeGrafter"/>
</dbReference>
<dbReference type="EC" id="2.1.1.296" evidence="1"/>
<dbReference type="GO" id="GO:0004483">
    <property type="term" value="F:methyltransferase cap1 activity"/>
    <property type="evidence" value="ECO:0007669"/>
    <property type="project" value="TreeGrafter"/>
</dbReference>
<dbReference type="STRING" id="12957.A0A158NF86"/>
<keyword evidence="5 7" id="KW-0949">S-adenosyl-L-methionine</keyword>
<evidence type="ECO:0000256" key="1">
    <source>
        <dbReference type="ARBA" id="ARBA00012770"/>
    </source>
</evidence>
<sequence>MEKKEKNFSLKQSQTLQDKNDKNTDLSSNISILFEKHFAISNVQQDTQMYVLPEVGSMFTEPPWWLNKLQKIKRDLNEVKGRLNNFNLSKWQQHTNRMNEAGEIIPMVRENIQAELVTQAWCKFYEIASNFSLVPLNEIYQEVDGKNFKSVHLCEAPGAFVTALNHWLKTNASDVQWNWLATTLNPYCEGNSYDSMVADDRFIRHTLKHWCFGADNTGDIMNLKNLDTLMKKSESLDGKGRILLVTADGSIDCMNMPGEQETAVAQLHFCETVACLHLLQKGGNFLLKLFTLFEHQSVCLMYLLSCAFQQVSVTKPASSKGGNSEMYVVCMNFKGKDYIAPYLCTLKYYYDNVPPVNAMFNLRDIPDGFLRRIEQCCKFFKFHQCKIIEDNIRTFHKRDNFYKHLSTSFVKRMISIKYLEDYRLKKIDPVDKIVGREIIEKNNNQFMNKKLYIDSYNERCKSQDLEPQERLLQVWNNTKEIEWPSEKFYVWNLQALPEALEIQTGKLFNKICSSRFCDSKIVQILDKIDDVMQDMHITVCFPPAEITTEFISQIDPSYEILSFQFVQNYDSHRIIAEIYDRLKKLESEKTLVLIGYSLLTQLNIGLLYLLGNSFNKIIVEIHDNEGYRLKLENYRRNEKVLKYLDEILIASHNACKQNMAVWSIIPITILYEYTKFPMMMLLNHLMIKLYTRHVINIMLDKKL</sequence>
<dbReference type="InterPro" id="IPR029063">
    <property type="entry name" value="SAM-dependent_MTases_sf"/>
</dbReference>
<evidence type="ECO:0000256" key="2">
    <source>
        <dbReference type="ARBA" id="ARBA00021134"/>
    </source>
</evidence>
<dbReference type="InterPro" id="IPR025807">
    <property type="entry name" value="Adrift-typ_MeTrfase"/>
</dbReference>
<name>A0A158NF86_ATTCE</name>